<dbReference type="Proteomes" id="UP000838308">
    <property type="component" value="Unassembled WGS sequence"/>
</dbReference>
<sequence>MIVLLLAKSIELFENLCQYECDYHFYDLHNDYDCESVTLKDDVLFINFKQEANGNSLSLIFSDVELKQFEFFNVNNSKTLTIDNVYRGRVEIDGELEECLGEKGYFYLEFYEGQRLEFWAKSVGIEEKK</sequence>
<reference evidence="1" key="1">
    <citation type="submission" date="2022-04" db="EMBL/GenBank/DDBJ databases">
        <authorList>
            <person name="Criscuolo A."/>
        </authorList>
    </citation>
    <scope>NUCLEOTIDE SEQUENCE</scope>
    <source>
        <strain evidence="1">CIP111895</strain>
    </source>
</reference>
<name>A0ABM9EZ03_9BACI</name>
<dbReference type="EMBL" id="CALBWS010000049">
    <property type="protein sequence ID" value="CAH2717476.1"/>
    <property type="molecule type" value="Genomic_DNA"/>
</dbReference>
<accession>A0ABM9EZ03</accession>
<gene>
    <name evidence="1" type="ORF">BACCIP111895_04690</name>
</gene>
<proteinExistence type="predicted"/>
<comment type="caution">
    <text evidence="1">The sequence shown here is derived from an EMBL/GenBank/DDBJ whole genome shotgun (WGS) entry which is preliminary data.</text>
</comment>
<evidence type="ECO:0000313" key="1">
    <source>
        <dbReference type="EMBL" id="CAH2717476.1"/>
    </source>
</evidence>
<evidence type="ECO:0000313" key="2">
    <source>
        <dbReference type="Proteomes" id="UP000838308"/>
    </source>
</evidence>
<protein>
    <submittedName>
        <fullName evidence="1">Uncharacterized protein</fullName>
    </submittedName>
</protein>
<keyword evidence="2" id="KW-1185">Reference proteome</keyword>
<dbReference type="RefSeq" id="WP_248737688.1">
    <property type="nucleotide sequence ID" value="NZ_CALBWS010000049.1"/>
</dbReference>
<organism evidence="1 2">
    <name type="scientific">Neobacillus rhizosphaerae</name>
    <dbReference type="NCBI Taxonomy" id="2880965"/>
    <lineage>
        <taxon>Bacteria</taxon>
        <taxon>Bacillati</taxon>
        <taxon>Bacillota</taxon>
        <taxon>Bacilli</taxon>
        <taxon>Bacillales</taxon>
        <taxon>Bacillaceae</taxon>
        <taxon>Neobacillus</taxon>
    </lineage>
</organism>